<evidence type="ECO:0000313" key="2">
    <source>
        <dbReference type="WBParaSite" id="PDA_v2.g22657.t1"/>
    </source>
</evidence>
<organism evidence="1 2">
    <name type="scientific">Panagrolaimus davidi</name>
    <dbReference type="NCBI Taxonomy" id="227884"/>
    <lineage>
        <taxon>Eukaryota</taxon>
        <taxon>Metazoa</taxon>
        <taxon>Ecdysozoa</taxon>
        <taxon>Nematoda</taxon>
        <taxon>Chromadorea</taxon>
        <taxon>Rhabditida</taxon>
        <taxon>Tylenchina</taxon>
        <taxon>Panagrolaimomorpha</taxon>
        <taxon>Panagrolaimoidea</taxon>
        <taxon>Panagrolaimidae</taxon>
        <taxon>Panagrolaimus</taxon>
    </lineage>
</organism>
<dbReference type="WBParaSite" id="PDA_v2.g22657.t1">
    <property type="protein sequence ID" value="PDA_v2.g22657.t1"/>
    <property type="gene ID" value="PDA_v2.g22657"/>
</dbReference>
<keyword evidence="1" id="KW-1185">Reference proteome</keyword>
<dbReference type="Proteomes" id="UP000887578">
    <property type="component" value="Unplaced"/>
</dbReference>
<dbReference type="AlphaFoldDB" id="A0A914Q1G2"/>
<proteinExistence type="predicted"/>
<protein>
    <submittedName>
        <fullName evidence="2">Uncharacterized protein</fullName>
    </submittedName>
</protein>
<evidence type="ECO:0000313" key="1">
    <source>
        <dbReference type="Proteomes" id="UP000887578"/>
    </source>
</evidence>
<name>A0A914Q1G2_9BILA</name>
<reference evidence="2" key="1">
    <citation type="submission" date="2022-11" db="UniProtKB">
        <authorList>
            <consortium name="WormBaseParasite"/>
        </authorList>
    </citation>
    <scope>IDENTIFICATION</scope>
</reference>
<sequence>MVEAAIVEIDGTEQNVINICKQELLTIIRQELGSFSDIFANNAESYKMITAAGILLLDLCRADKYDPYVTLLTSFFIKENAFCISFLPPMTLNLRQSRPGKDKRILNSAFQAAFKYFALYFGSVALTKSAQSNFIENLREKYNVEVQNYTSSQKGYKKSTDLIPHFTIDNSFEATL</sequence>
<accession>A0A914Q1G2</accession>